<accession>A0A8J6LMK3</accession>
<dbReference type="PANTHER" id="PTHR33867">
    <property type="entry name" value="RIBOSOME MATURATION FACTOR RIMP"/>
    <property type="match status" value="1"/>
</dbReference>
<proteinExistence type="inferred from homology"/>
<dbReference type="FunFam" id="3.30.300.70:FF:000001">
    <property type="entry name" value="Ribosome maturation factor RimP"/>
    <property type="match status" value="1"/>
</dbReference>
<organism evidence="6 7">
    <name type="scientific">Capillibacterium thermochitinicola</name>
    <dbReference type="NCBI Taxonomy" id="2699427"/>
    <lineage>
        <taxon>Bacteria</taxon>
        <taxon>Bacillati</taxon>
        <taxon>Bacillota</taxon>
        <taxon>Capillibacterium</taxon>
    </lineage>
</organism>
<dbReference type="GO" id="GO:0006412">
    <property type="term" value="P:translation"/>
    <property type="evidence" value="ECO:0007669"/>
    <property type="project" value="TreeGrafter"/>
</dbReference>
<evidence type="ECO:0000313" key="7">
    <source>
        <dbReference type="Proteomes" id="UP000657177"/>
    </source>
</evidence>
<evidence type="ECO:0000259" key="5">
    <source>
        <dbReference type="Pfam" id="PF17384"/>
    </source>
</evidence>
<comment type="subcellular location">
    <subcellularLocation>
        <location evidence="3">Cytoplasm</location>
    </subcellularLocation>
</comment>
<dbReference type="AlphaFoldDB" id="A0A8J6LMK3"/>
<name>A0A8J6LMK3_9FIRM</name>
<reference evidence="6" key="1">
    <citation type="submission" date="2020-06" db="EMBL/GenBank/DDBJ databases">
        <title>Novel chitinolytic bacterium.</title>
        <authorList>
            <person name="Ungkulpasvich U."/>
            <person name="Kosugi A."/>
            <person name="Uke A."/>
        </authorList>
    </citation>
    <scope>NUCLEOTIDE SEQUENCE</scope>
    <source>
        <strain evidence="6">UUS1-1</strain>
    </source>
</reference>
<dbReference type="InterPro" id="IPR028989">
    <property type="entry name" value="RimP_N"/>
</dbReference>
<dbReference type="Gene3D" id="2.30.30.180">
    <property type="entry name" value="Ribosome maturation factor RimP, C-terminal domain"/>
    <property type="match status" value="1"/>
</dbReference>
<keyword evidence="7" id="KW-1185">Reference proteome</keyword>
<dbReference type="CDD" id="cd01734">
    <property type="entry name" value="YlxS_C"/>
    <property type="match status" value="1"/>
</dbReference>
<dbReference type="PANTHER" id="PTHR33867:SF1">
    <property type="entry name" value="RIBOSOME MATURATION FACTOR RIMP"/>
    <property type="match status" value="1"/>
</dbReference>
<evidence type="ECO:0000256" key="2">
    <source>
        <dbReference type="ARBA" id="ARBA00022517"/>
    </source>
</evidence>
<keyword evidence="2 3" id="KW-0690">Ribosome biogenesis</keyword>
<dbReference type="InterPro" id="IPR003728">
    <property type="entry name" value="Ribosome_maturation_RimP"/>
</dbReference>
<dbReference type="Pfam" id="PF02576">
    <property type="entry name" value="RimP_N"/>
    <property type="match status" value="1"/>
</dbReference>
<dbReference type="HAMAP" id="MF_01077">
    <property type="entry name" value="RimP"/>
    <property type="match status" value="1"/>
</dbReference>
<evidence type="ECO:0000313" key="6">
    <source>
        <dbReference type="EMBL" id="MBA2133849.1"/>
    </source>
</evidence>
<dbReference type="InterPro" id="IPR028998">
    <property type="entry name" value="RimP_C"/>
</dbReference>
<dbReference type="Gene3D" id="3.30.300.70">
    <property type="entry name" value="RimP-like superfamily, N-terminal"/>
    <property type="match status" value="1"/>
</dbReference>
<feature type="domain" description="Ribosome maturation factor RimP C-terminal" evidence="5">
    <location>
        <begin position="87"/>
        <end position="153"/>
    </location>
</feature>
<dbReference type="GO" id="GO:0005829">
    <property type="term" value="C:cytosol"/>
    <property type="evidence" value="ECO:0007669"/>
    <property type="project" value="TreeGrafter"/>
</dbReference>
<dbReference type="RefSeq" id="WP_181340314.1">
    <property type="nucleotide sequence ID" value="NZ_JAAKDE010000023.1"/>
</dbReference>
<gene>
    <name evidence="3" type="primary">rimP</name>
    <name evidence="6" type="ORF">G5B42_09930</name>
</gene>
<dbReference type="SUPFAM" id="SSF74942">
    <property type="entry name" value="YhbC-like, C-terminal domain"/>
    <property type="match status" value="1"/>
</dbReference>
<dbReference type="Pfam" id="PF17384">
    <property type="entry name" value="DUF150_C"/>
    <property type="match status" value="1"/>
</dbReference>
<sequence>MGQGLKEILWKLAEKVGAELNYEVVDVELTREGAQRLLRVFIDRPEGIGINDCEMFSKRLSAVLDEEDPIPTAYLLEVSSPGLERPLTKPEHFQRFAGQGVEISLFAPLQGKRKIRGRLKGWSAQPESQVSVEVNGVTLDIPWEMIAKARLQIID</sequence>
<evidence type="ECO:0000256" key="1">
    <source>
        <dbReference type="ARBA" id="ARBA00022490"/>
    </source>
</evidence>
<dbReference type="Proteomes" id="UP000657177">
    <property type="component" value="Unassembled WGS sequence"/>
</dbReference>
<comment type="similarity">
    <text evidence="3">Belongs to the RimP family.</text>
</comment>
<feature type="domain" description="Ribosome maturation factor RimP N-terminal" evidence="4">
    <location>
        <begin position="13"/>
        <end position="84"/>
    </location>
</feature>
<dbReference type="InterPro" id="IPR035956">
    <property type="entry name" value="RimP_N_sf"/>
</dbReference>
<comment type="function">
    <text evidence="3">Required for maturation of 30S ribosomal subunits.</text>
</comment>
<dbReference type="GO" id="GO:0000028">
    <property type="term" value="P:ribosomal small subunit assembly"/>
    <property type="evidence" value="ECO:0007669"/>
    <property type="project" value="TreeGrafter"/>
</dbReference>
<evidence type="ECO:0000256" key="3">
    <source>
        <dbReference type="HAMAP-Rule" id="MF_01077"/>
    </source>
</evidence>
<evidence type="ECO:0000259" key="4">
    <source>
        <dbReference type="Pfam" id="PF02576"/>
    </source>
</evidence>
<dbReference type="InterPro" id="IPR036847">
    <property type="entry name" value="RimP_C_sf"/>
</dbReference>
<keyword evidence="1 3" id="KW-0963">Cytoplasm</keyword>
<dbReference type="SUPFAM" id="SSF75420">
    <property type="entry name" value="YhbC-like, N-terminal domain"/>
    <property type="match status" value="1"/>
</dbReference>
<protein>
    <recommendedName>
        <fullName evidence="3">Ribosome maturation factor RimP</fullName>
    </recommendedName>
</protein>
<comment type="caution">
    <text evidence="6">The sequence shown here is derived from an EMBL/GenBank/DDBJ whole genome shotgun (WGS) entry which is preliminary data.</text>
</comment>
<dbReference type="EMBL" id="JAAKDE010000023">
    <property type="protein sequence ID" value="MBA2133849.1"/>
    <property type="molecule type" value="Genomic_DNA"/>
</dbReference>